<gene>
    <name evidence="3" type="ORF">GBAR_LOCUS31230</name>
</gene>
<comment type="caution">
    <text evidence="3">The sequence shown here is derived from an EMBL/GenBank/DDBJ whole genome shotgun (WGS) entry which is preliminary data.</text>
</comment>
<dbReference type="Proteomes" id="UP001174909">
    <property type="component" value="Unassembled WGS sequence"/>
</dbReference>
<accession>A0AA35XFV7</accession>
<feature type="region of interest" description="Disordered" evidence="1">
    <location>
        <begin position="349"/>
        <end position="500"/>
    </location>
</feature>
<evidence type="ECO:0000256" key="1">
    <source>
        <dbReference type="SAM" id="MobiDB-lite"/>
    </source>
</evidence>
<reference evidence="3" key="1">
    <citation type="submission" date="2023-03" db="EMBL/GenBank/DDBJ databases">
        <authorList>
            <person name="Steffen K."/>
            <person name="Cardenas P."/>
        </authorList>
    </citation>
    <scope>NUCLEOTIDE SEQUENCE</scope>
</reference>
<feature type="domain" description="Ig-like" evidence="2">
    <location>
        <begin position="525"/>
        <end position="611"/>
    </location>
</feature>
<evidence type="ECO:0000313" key="4">
    <source>
        <dbReference type="Proteomes" id="UP001174909"/>
    </source>
</evidence>
<dbReference type="InterPro" id="IPR013783">
    <property type="entry name" value="Ig-like_fold"/>
</dbReference>
<sequence length="738" mass="80818">MKGAPAAVDIDGRQVHIGSAVQLNWLGVWYEGFVVEIGPKRNLCKVRDAKSKETVLLESSHLQLRDDGVADKRLATGARVVYRDGECGWEGVVETRSAVGAILVSWRKSGLSKEKLTWFELSHIAPIIHNELYVEHNQDILKARKSGLLHNDAIEPRPRTMDNLLYESGSDKETETLTKLAASKRYMAQRNRGKDSSSHCFEGERVADKEKKLDNSAPFALQPDPLRSYPLPPATVFMPLPPMMSHLPMMPLPPMMPHPPIMPLPPMTPHSNSYMSLPLDAHMKSASSFTSAPGDPHRSSSPHPRSLTRLGQAQSSTRHCITTYTTYTSGIPPHPSSKFLQGLQDANIGNRISGRRTKARGRRSTSTLSQTHSEPTHYPTKSNSTTKKPEVPNFSKEKSVPPTHMSQPTSHYSITSTQSQRSKDKSSLGKKEDVFQGATSPLRPRALPSQLKSDTDDSRLKQPQSTRGSEIGSERGMHSGSGGNMGERRPEMEVATDDEDEYSSVFTDNDETQVNDNKSDVAGLKVVSASPAYETVSHGGSTLLTCVAQSQHSVHYQWLREGKPISEHDPFFTQPAPGMLQIQMASLYLTGEYRCVVSDGHSSLERVFHLEVCSETLVSEAEVETHVGNIPPGYEAAIADTNGAKVNSPQPASISKPPVTRVKGPKSESSPRPTKSPPYTSPAVASLPQPSSGRDTPDTTGKEDDGAGNKKMRTEQENVVSTEKGAMVGSRRAYRKQV</sequence>
<dbReference type="InterPro" id="IPR036179">
    <property type="entry name" value="Ig-like_dom_sf"/>
</dbReference>
<feature type="region of interest" description="Disordered" evidence="1">
    <location>
        <begin position="643"/>
        <end position="738"/>
    </location>
</feature>
<dbReference type="InterPro" id="IPR007110">
    <property type="entry name" value="Ig-like_dom"/>
</dbReference>
<feature type="region of interest" description="Disordered" evidence="1">
    <location>
        <begin position="285"/>
        <end position="317"/>
    </location>
</feature>
<feature type="compositionally biased region" description="Basic and acidic residues" evidence="1">
    <location>
        <begin position="695"/>
        <end position="716"/>
    </location>
</feature>
<dbReference type="EMBL" id="CASHTH010004434">
    <property type="protein sequence ID" value="CAI8057293.1"/>
    <property type="molecule type" value="Genomic_DNA"/>
</dbReference>
<feature type="compositionally biased region" description="Polar residues" evidence="1">
    <location>
        <begin position="364"/>
        <end position="386"/>
    </location>
</feature>
<evidence type="ECO:0000313" key="3">
    <source>
        <dbReference type="EMBL" id="CAI8057293.1"/>
    </source>
</evidence>
<name>A0AA35XFV7_GEOBA</name>
<feature type="compositionally biased region" description="Polar residues" evidence="1">
    <location>
        <begin position="644"/>
        <end position="653"/>
    </location>
</feature>
<dbReference type="Gene3D" id="2.60.40.10">
    <property type="entry name" value="Immunoglobulins"/>
    <property type="match status" value="1"/>
</dbReference>
<feature type="compositionally biased region" description="Basic residues" evidence="1">
    <location>
        <begin position="353"/>
        <end position="363"/>
    </location>
</feature>
<feature type="compositionally biased region" description="Polar residues" evidence="1">
    <location>
        <begin position="404"/>
        <end position="420"/>
    </location>
</feature>
<organism evidence="3 4">
    <name type="scientific">Geodia barretti</name>
    <name type="common">Barrett's horny sponge</name>
    <dbReference type="NCBI Taxonomy" id="519541"/>
    <lineage>
        <taxon>Eukaryota</taxon>
        <taxon>Metazoa</taxon>
        <taxon>Porifera</taxon>
        <taxon>Demospongiae</taxon>
        <taxon>Heteroscleromorpha</taxon>
        <taxon>Tetractinellida</taxon>
        <taxon>Astrophorina</taxon>
        <taxon>Geodiidae</taxon>
        <taxon>Geodia</taxon>
    </lineage>
</organism>
<keyword evidence="4" id="KW-1185">Reference proteome</keyword>
<dbReference type="PROSITE" id="PS50835">
    <property type="entry name" value="IG_LIKE"/>
    <property type="match status" value="1"/>
</dbReference>
<evidence type="ECO:0000259" key="2">
    <source>
        <dbReference type="PROSITE" id="PS50835"/>
    </source>
</evidence>
<dbReference type="AlphaFoldDB" id="A0AA35XFV7"/>
<feature type="compositionally biased region" description="Basic and acidic residues" evidence="1">
    <location>
        <begin position="421"/>
        <end position="434"/>
    </location>
</feature>
<protein>
    <recommendedName>
        <fullName evidence="2">Ig-like domain-containing protein</fullName>
    </recommendedName>
</protein>
<dbReference type="SUPFAM" id="SSF48726">
    <property type="entry name" value="Immunoglobulin"/>
    <property type="match status" value="1"/>
</dbReference>
<dbReference type="Pfam" id="PF13927">
    <property type="entry name" value="Ig_3"/>
    <property type="match status" value="1"/>
</dbReference>
<proteinExistence type="predicted"/>
<feature type="compositionally biased region" description="Basic and acidic residues" evidence="1">
    <location>
        <begin position="387"/>
        <end position="399"/>
    </location>
</feature>